<name>A0A178MNU4_9PROT</name>
<dbReference type="Proteomes" id="UP000078543">
    <property type="component" value="Unassembled WGS sequence"/>
</dbReference>
<comment type="caution">
    <text evidence="1">The sequence shown here is derived from an EMBL/GenBank/DDBJ whole genome shotgun (WGS) entry which is preliminary data.</text>
</comment>
<reference evidence="1 2" key="1">
    <citation type="submission" date="2016-04" db="EMBL/GenBank/DDBJ databases">
        <title>Draft genome sequence of freshwater magnetotactic bacteria Magnetospirillum marisnigri SP-1 and Magnetospirillum moscoviense BB-1.</title>
        <authorList>
            <person name="Koziaeva V."/>
            <person name="Dziuba M.V."/>
            <person name="Ivanov T.M."/>
            <person name="Kuznetsov B."/>
            <person name="Grouzdev D.S."/>
        </authorList>
    </citation>
    <scope>NUCLEOTIDE SEQUENCE [LARGE SCALE GENOMIC DNA]</scope>
    <source>
        <strain evidence="1 2">BB-1</strain>
    </source>
</reference>
<sequence length="116" mass="12759">MARSGASDDRRQFRRYEGAGLIANIEQELLEVDDVSVSGFRVPGERLTRGRTVQVQLIPREGSKLALNHAVNALAEVVGVGNGHTRLHFVSLQFSLAKLVIRHIAARTGVQPFMVK</sequence>
<evidence type="ECO:0000313" key="2">
    <source>
        <dbReference type="Proteomes" id="UP000078543"/>
    </source>
</evidence>
<dbReference type="EMBL" id="LWQU01000145">
    <property type="protein sequence ID" value="OAN49634.1"/>
    <property type="molecule type" value="Genomic_DNA"/>
</dbReference>
<protein>
    <recommendedName>
        <fullName evidence="3">PilZ domain-containing protein</fullName>
    </recommendedName>
</protein>
<dbReference type="STRING" id="1437059.A6A05_13295"/>
<evidence type="ECO:0000313" key="1">
    <source>
        <dbReference type="EMBL" id="OAN49634.1"/>
    </source>
</evidence>
<dbReference type="AlphaFoldDB" id="A0A178MNU4"/>
<proteinExistence type="predicted"/>
<evidence type="ECO:0008006" key="3">
    <source>
        <dbReference type="Google" id="ProtNLM"/>
    </source>
</evidence>
<accession>A0A178MNU4</accession>
<organism evidence="1 2">
    <name type="scientific">Magnetospirillum moscoviense</name>
    <dbReference type="NCBI Taxonomy" id="1437059"/>
    <lineage>
        <taxon>Bacteria</taxon>
        <taxon>Pseudomonadati</taxon>
        <taxon>Pseudomonadota</taxon>
        <taxon>Alphaproteobacteria</taxon>
        <taxon>Rhodospirillales</taxon>
        <taxon>Rhodospirillaceae</taxon>
        <taxon>Magnetospirillum</taxon>
    </lineage>
</organism>
<keyword evidence="2" id="KW-1185">Reference proteome</keyword>
<gene>
    <name evidence="1" type="ORF">A6A05_13295</name>
</gene>